<feature type="compositionally biased region" description="Low complexity" evidence="1">
    <location>
        <begin position="3448"/>
        <end position="3458"/>
    </location>
</feature>
<keyword evidence="4" id="KW-1185">Reference proteome</keyword>
<feature type="compositionally biased region" description="Basic and acidic residues" evidence="1">
    <location>
        <begin position="1730"/>
        <end position="1740"/>
    </location>
</feature>
<evidence type="ECO:0000313" key="3">
    <source>
        <dbReference type="EMBL" id="CAG5045553.1"/>
    </source>
</evidence>
<dbReference type="EMBL" id="CAJQZP010001427">
    <property type="protein sequence ID" value="CAG5045553.1"/>
    <property type="molecule type" value="Genomic_DNA"/>
</dbReference>
<feature type="compositionally biased region" description="Basic and acidic residues" evidence="1">
    <location>
        <begin position="1862"/>
        <end position="1877"/>
    </location>
</feature>
<feature type="region of interest" description="Disordered" evidence="1">
    <location>
        <begin position="2487"/>
        <end position="2631"/>
    </location>
</feature>
<feature type="compositionally biased region" description="Polar residues" evidence="1">
    <location>
        <begin position="595"/>
        <end position="615"/>
    </location>
</feature>
<dbReference type="Pfam" id="PF12510">
    <property type="entry name" value="Smoothelin"/>
    <property type="match status" value="2"/>
</dbReference>
<feature type="compositionally biased region" description="Polar residues" evidence="1">
    <location>
        <begin position="1139"/>
        <end position="1148"/>
    </location>
</feature>
<feature type="compositionally biased region" description="Basic and acidic residues" evidence="1">
    <location>
        <begin position="1049"/>
        <end position="1063"/>
    </location>
</feature>
<feature type="compositionally biased region" description="Polar residues" evidence="1">
    <location>
        <begin position="704"/>
        <end position="721"/>
    </location>
</feature>
<evidence type="ECO:0000256" key="1">
    <source>
        <dbReference type="SAM" id="MobiDB-lite"/>
    </source>
</evidence>
<evidence type="ECO:0000313" key="4">
    <source>
        <dbReference type="Proteomes" id="UP000691718"/>
    </source>
</evidence>
<feature type="region of interest" description="Disordered" evidence="1">
    <location>
        <begin position="316"/>
        <end position="351"/>
    </location>
</feature>
<feature type="compositionally biased region" description="Polar residues" evidence="1">
    <location>
        <begin position="4192"/>
        <end position="4204"/>
    </location>
</feature>
<feature type="compositionally biased region" description="Low complexity" evidence="1">
    <location>
        <begin position="210"/>
        <end position="220"/>
    </location>
</feature>
<feature type="compositionally biased region" description="Polar residues" evidence="1">
    <location>
        <begin position="2784"/>
        <end position="2793"/>
    </location>
</feature>
<feature type="compositionally biased region" description="Basic and acidic residues" evidence="1">
    <location>
        <begin position="1830"/>
        <end position="1854"/>
    </location>
</feature>
<feature type="compositionally biased region" description="Basic and acidic residues" evidence="1">
    <location>
        <begin position="1210"/>
        <end position="1223"/>
    </location>
</feature>
<feature type="compositionally biased region" description="Basic and acidic residues" evidence="1">
    <location>
        <begin position="2603"/>
        <end position="2624"/>
    </location>
</feature>
<feature type="compositionally biased region" description="Polar residues" evidence="1">
    <location>
        <begin position="1164"/>
        <end position="1190"/>
    </location>
</feature>
<feature type="region of interest" description="Disordered" evidence="1">
    <location>
        <begin position="1403"/>
        <end position="1451"/>
    </location>
</feature>
<feature type="compositionally biased region" description="Polar residues" evidence="1">
    <location>
        <begin position="2908"/>
        <end position="2919"/>
    </location>
</feature>
<feature type="region of interest" description="Disordered" evidence="1">
    <location>
        <begin position="1049"/>
        <end position="1095"/>
    </location>
</feature>
<feature type="compositionally biased region" description="Low complexity" evidence="1">
    <location>
        <begin position="1622"/>
        <end position="1633"/>
    </location>
</feature>
<feature type="compositionally biased region" description="Polar residues" evidence="1">
    <location>
        <begin position="2816"/>
        <end position="2840"/>
    </location>
</feature>
<feature type="compositionally biased region" description="Polar residues" evidence="1">
    <location>
        <begin position="776"/>
        <end position="801"/>
    </location>
</feature>
<feature type="compositionally biased region" description="Low complexity" evidence="1">
    <location>
        <begin position="616"/>
        <end position="631"/>
    </location>
</feature>
<evidence type="ECO:0000259" key="2">
    <source>
        <dbReference type="Pfam" id="PF12510"/>
    </source>
</evidence>
<feature type="compositionally biased region" description="Basic and acidic residues" evidence="1">
    <location>
        <begin position="3676"/>
        <end position="3691"/>
    </location>
</feature>
<feature type="compositionally biased region" description="Low complexity" evidence="1">
    <location>
        <begin position="1525"/>
        <end position="1534"/>
    </location>
</feature>
<feature type="compositionally biased region" description="Polar residues" evidence="1">
    <location>
        <begin position="904"/>
        <end position="920"/>
    </location>
</feature>
<feature type="region of interest" description="Disordered" evidence="1">
    <location>
        <begin position="4174"/>
        <end position="4204"/>
    </location>
</feature>
<feature type="compositionally biased region" description="Basic and acidic residues" evidence="1">
    <location>
        <begin position="1654"/>
        <end position="1667"/>
    </location>
</feature>
<feature type="compositionally biased region" description="Polar residues" evidence="1">
    <location>
        <begin position="875"/>
        <end position="897"/>
    </location>
</feature>
<feature type="compositionally biased region" description="Low complexity" evidence="1">
    <location>
        <begin position="4006"/>
        <end position="4016"/>
    </location>
</feature>
<feature type="compositionally biased region" description="Low complexity" evidence="1">
    <location>
        <begin position="2586"/>
        <end position="2596"/>
    </location>
</feature>
<feature type="compositionally biased region" description="Polar residues" evidence="1">
    <location>
        <begin position="1018"/>
        <end position="1033"/>
    </location>
</feature>
<feature type="compositionally biased region" description="Basic and acidic residues" evidence="1">
    <location>
        <begin position="2797"/>
        <end position="2815"/>
    </location>
</feature>
<feature type="compositionally biased region" description="Basic and acidic residues" evidence="1">
    <location>
        <begin position="921"/>
        <end position="934"/>
    </location>
</feature>
<feature type="region of interest" description="Disordered" evidence="1">
    <location>
        <begin position="1107"/>
        <end position="1194"/>
    </location>
</feature>
<feature type="region of interest" description="Disordered" evidence="1">
    <location>
        <begin position="3675"/>
        <end position="3696"/>
    </location>
</feature>
<feature type="compositionally biased region" description="Basic and acidic residues" evidence="1">
    <location>
        <begin position="1680"/>
        <end position="1696"/>
    </location>
</feature>
<feature type="compositionally biased region" description="Polar residues" evidence="1">
    <location>
        <begin position="1227"/>
        <end position="1237"/>
    </location>
</feature>
<feature type="compositionally biased region" description="Low complexity" evidence="1">
    <location>
        <begin position="4415"/>
        <end position="4428"/>
    </location>
</feature>
<name>A0A8S3XWH1_PARAO</name>
<feature type="compositionally biased region" description="Basic and acidic residues" evidence="1">
    <location>
        <begin position="322"/>
        <end position="336"/>
    </location>
</feature>
<feature type="compositionally biased region" description="Polar residues" evidence="1">
    <location>
        <begin position="1581"/>
        <end position="1595"/>
    </location>
</feature>
<reference evidence="3" key="1">
    <citation type="submission" date="2021-04" db="EMBL/GenBank/DDBJ databases">
        <authorList>
            <person name="Tunstrom K."/>
        </authorList>
    </citation>
    <scope>NUCLEOTIDE SEQUENCE</scope>
</reference>
<feature type="region of interest" description="Disordered" evidence="1">
    <location>
        <begin position="2439"/>
        <end position="2458"/>
    </location>
</feature>
<feature type="region of interest" description="Disordered" evidence="1">
    <location>
        <begin position="201"/>
        <end position="227"/>
    </location>
</feature>
<feature type="region of interest" description="Disordered" evidence="1">
    <location>
        <begin position="3448"/>
        <end position="3515"/>
    </location>
</feature>
<feature type="region of interest" description="Disordered" evidence="1">
    <location>
        <begin position="3272"/>
        <end position="3379"/>
    </location>
</feature>
<feature type="compositionally biased region" description="Basic and acidic residues" evidence="1">
    <location>
        <begin position="3333"/>
        <end position="3379"/>
    </location>
</feature>
<feature type="compositionally biased region" description="Polar residues" evidence="1">
    <location>
        <begin position="654"/>
        <end position="668"/>
    </location>
</feature>
<feature type="region of interest" description="Disordered" evidence="1">
    <location>
        <begin position="4259"/>
        <end position="4286"/>
    </location>
</feature>
<feature type="compositionally biased region" description="Polar residues" evidence="1">
    <location>
        <begin position="1064"/>
        <end position="1077"/>
    </location>
</feature>
<gene>
    <name evidence="3" type="ORF">PAPOLLO_LOCUS23331</name>
</gene>
<feature type="compositionally biased region" description="Basic and acidic residues" evidence="1">
    <location>
        <begin position="2975"/>
        <end position="2992"/>
    </location>
</feature>
<feature type="region of interest" description="Disordered" evidence="1">
    <location>
        <begin position="1210"/>
        <end position="1259"/>
    </location>
</feature>
<feature type="compositionally biased region" description="Basic and acidic residues" evidence="1">
    <location>
        <begin position="2102"/>
        <end position="2111"/>
    </location>
</feature>
<feature type="region of interest" description="Disordered" evidence="1">
    <location>
        <begin position="3998"/>
        <end position="4070"/>
    </location>
</feature>
<feature type="compositionally biased region" description="Low complexity" evidence="1">
    <location>
        <begin position="2933"/>
        <end position="2945"/>
    </location>
</feature>
<feature type="region of interest" description="Disordered" evidence="1">
    <location>
        <begin position="3107"/>
        <end position="3127"/>
    </location>
</feature>
<feature type="compositionally biased region" description="Basic and acidic residues" evidence="1">
    <location>
        <begin position="843"/>
        <end position="858"/>
    </location>
</feature>
<feature type="compositionally biased region" description="Pro residues" evidence="1">
    <location>
        <begin position="3859"/>
        <end position="3875"/>
    </location>
</feature>
<protein>
    <submittedName>
        <fullName evidence="3">(apollo) hypothetical protein</fullName>
    </submittedName>
</protein>
<feature type="compositionally biased region" description="Basic and acidic residues" evidence="1">
    <location>
        <begin position="761"/>
        <end position="774"/>
    </location>
</feature>
<feature type="region of interest" description="Disordered" evidence="1">
    <location>
        <begin position="1295"/>
        <end position="1385"/>
    </location>
</feature>
<feature type="compositionally biased region" description="Polar residues" evidence="1">
    <location>
        <begin position="1335"/>
        <end position="1350"/>
    </location>
</feature>
<feature type="region of interest" description="Disordered" evidence="1">
    <location>
        <begin position="595"/>
        <end position="1033"/>
    </location>
</feature>
<feature type="compositionally biased region" description="Basic and acidic residues" evidence="1">
    <location>
        <begin position="3290"/>
        <end position="3301"/>
    </location>
</feature>
<feature type="compositionally biased region" description="Polar residues" evidence="1">
    <location>
        <begin position="2738"/>
        <end position="2747"/>
    </location>
</feature>
<feature type="compositionally biased region" description="Polar residues" evidence="1">
    <location>
        <begin position="982"/>
        <end position="993"/>
    </location>
</feature>
<feature type="region of interest" description="Disordered" evidence="1">
    <location>
        <begin position="2102"/>
        <end position="2165"/>
    </location>
</feature>
<feature type="region of interest" description="Disordered" evidence="1">
    <location>
        <begin position="4394"/>
        <end position="4431"/>
    </location>
</feature>
<feature type="compositionally biased region" description="Basic and acidic residues" evidence="1">
    <location>
        <begin position="3051"/>
        <end position="3069"/>
    </location>
</feature>
<feature type="compositionally biased region" description="Polar residues" evidence="1">
    <location>
        <begin position="743"/>
        <end position="760"/>
    </location>
</feature>
<feature type="compositionally biased region" description="Basic and acidic residues" evidence="1">
    <location>
        <begin position="1151"/>
        <end position="1163"/>
    </location>
</feature>
<feature type="compositionally biased region" description="Low complexity" evidence="1">
    <location>
        <begin position="2878"/>
        <end position="2892"/>
    </location>
</feature>
<feature type="domain" description="Smoothelin" evidence="2">
    <location>
        <begin position="2682"/>
        <end position="2720"/>
    </location>
</feature>
<feature type="compositionally biased region" description="Basic and acidic residues" evidence="1">
    <location>
        <begin position="2769"/>
        <end position="2778"/>
    </location>
</feature>
<feature type="region of interest" description="Disordered" evidence="1">
    <location>
        <begin position="2962"/>
        <end position="3091"/>
    </location>
</feature>
<feature type="compositionally biased region" description="Basic and acidic residues" evidence="1">
    <location>
        <begin position="1892"/>
        <end position="1912"/>
    </location>
</feature>
<feature type="compositionally biased region" description="Low complexity" evidence="1">
    <location>
        <begin position="1310"/>
        <end position="1326"/>
    </location>
</feature>
<feature type="region of interest" description="Disordered" evidence="1">
    <location>
        <begin position="1830"/>
        <end position="2023"/>
    </location>
</feature>
<feature type="compositionally biased region" description="Low complexity" evidence="1">
    <location>
        <begin position="1421"/>
        <end position="1432"/>
    </location>
</feature>
<accession>A0A8S3XWH1</accession>
<feature type="region of interest" description="Disordered" evidence="1">
    <location>
        <begin position="1467"/>
        <end position="1504"/>
    </location>
</feature>
<feature type="compositionally biased region" description="Basic and acidic residues" evidence="1">
    <location>
        <begin position="1474"/>
        <end position="1495"/>
    </location>
</feature>
<feature type="compositionally biased region" description="Basic and acidic residues" evidence="1">
    <location>
        <begin position="2488"/>
        <end position="2534"/>
    </location>
</feature>
<feature type="region of interest" description="Disordered" evidence="1">
    <location>
        <begin position="2738"/>
        <end position="2950"/>
    </location>
</feature>
<feature type="compositionally biased region" description="Polar residues" evidence="1">
    <location>
        <begin position="1919"/>
        <end position="1935"/>
    </location>
</feature>
<feature type="region of interest" description="Disordered" evidence="1">
    <location>
        <begin position="3853"/>
        <end position="3920"/>
    </location>
</feature>
<organism evidence="3 4">
    <name type="scientific">Parnassius apollo</name>
    <name type="common">Apollo butterfly</name>
    <name type="synonym">Papilio apollo</name>
    <dbReference type="NCBI Taxonomy" id="110799"/>
    <lineage>
        <taxon>Eukaryota</taxon>
        <taxon>Metazoa</taxon>
        <taxon>Ecdysozoa</taxon>
        <taxon>Arthropoda</taxon>
        <taxon>Hexapoda</taxon>
        <taxon>Insecta</taxon>
        <taxon>Pterygota</taxon>
        <taxon>Neoptera</taxon>
        <taxon>Endopterygota</taxon>
        <taxon>Lepidoptera</taxon>
        <taxon>Glossata</taxon>
        <taxon>Ditrysia</taxon>
        <taxon>Papilionoidea</taxon>
        <taxon>Papilionidae</taxon>
        <taxon>Parnassiinae</taxon>
        <taxon>Parnassini</taxon>
        <taxon>Parnassius</taxon>
        <taxon>Parnassius</taxon>
    </lineage>
</organism>
<feature type="compositionally biased region" description="Basic and acidic residues" evidence="1">
    <location>
        <begin position="1766"/>
        <end position="1775"/>
    </location>
</feature>
<feature type="compositionally biased region" description="Polar residues" evidence="1">
    <location>
        <begin position="2850"/>
        <end position="2865"/>
    </location>
</feature>
<feature type="compositionally biased region" description="Polar residues" evidence="1">
    <location>
        <begin position="2758"/>
        <end position="2768"/>
    </location>
</feature>
<feature type="compositionally biased region" description="Basic and acidic residues" evidence="1">
    <location>
        <begin position="2552"/>
        <end position="2561"/>
    </location>
</feature>
<feature type="compositionally biased region" description="Low complexity" evidence="1">
    <location>
        <begin position="3481"/>
        <end position="3490"/>
    </location>
</feature>
<dbReference type="OrthoDB" id="6381429at2759"/>
<feature type="compositionally biased region" description="Basic and acidic residues" evidence="1">
    <location>
        <begin position="954"/>
        <end position="980"/>
    </location>
</feature>
<dbReference type="InterPro" id="IPR022189">
    <property type="entry name" value="SMTN"/>
</dbReference>
<feature type="compositionally biased region" description="Polar residues" evidence="1">
    <location>
        <begin position="1552"/>
        <end position="1567"/>
    </location>
</feature>
<feature type="compositionally biased region" description="Polar residues" evidence="1">
    <location>
        <begin position="1361"/>
        <end position="1373"/>
    </location>
</feature>
<dbReference type="Proteomes" id="UP000691718">
    <property type="component" value="Unassembled WGS sequence"/>
</dbReference>
<feature type="compositionally biased region" description="Basic and acidic residues" evidence="1">
    <location>
        <begin position="3272"/>
        <end position="3281"/>
    </location>
</feature>
<feature type="compositionally biased region" description="Basic and acidic residues" evidence="1">
    <location>
        <begin position="669"/>
        <end position="685"/>
    </location>
</feature>
<feature type="compositionally biased region" description="Basic and acidic residues" evidence="1">
    <location>
        <begin position="994"/>
        <end position="1014"/>
    </location>
</feature>
<comment type="caution">
    <text evidence="3">The sequence shown here is derived from an EMBL/GenBank/DDBJ whole genome shotgun (WGS) entry which is preliminary data.</text>
</comment>
<feature type="domain" description="Smoothelin" evidence="2">
    <location>
        <begin position="3599"/>
        <end position="3637"/>
    </location>
</feature>
<feature type="compositionally biased region" description="Polar residues" evidence="1">
    <location>
        <begin position="1245"/>
        <end position="1258"/>
    </location>
</feature>
<sequence length="4514" mass="508982">MEHYFGTYYIFLLRHRTAFSMSDGDVSLIRDEDVLRRMWQQTQDFSRKKEIRAHMYRLREERLRNLYSPEPTADSKGCEFTSSQGHVKSFADQSFQSMKSKEVRDAGSPPKEFMYRGQDLKELSNAGWNVESENRTTDDGHTHIKTVQANIEGKYDVEGGKGQFVAIDHNKQAVTEYDDGNTSLKKNESSSNTAAHEQVVRRLDDGSHFSSSTSSSTATSKYQEISSTTHDATPFLTEELDLTRQYYDNKPNEEMVIRRITKTNDYEQNLRNNYEQGELLSRKVEYPDDNTKVIVETRCLPDGTRVTSTRREFRAPVVQSCRSEHHSQKSKSESKSTSHSTSTQHSDFKESSSKIILDSFDNRSDGIVDHQRTLDDYDFKRNYTNDYSVNQIDDYGQTTQQQNNKQKYETKIDEVDRHNVISSEDKENNQRVIYHDVKDQTQYREENKEIIHDIRNEKQIIDEVDHHKVISSENKKVNERVIYQDVKDQTQYRKENEDTVHDVRNEKQIIDEVDRYKVISSKDKTDNQRVIYHDVKDQTKYRKENKEVFHDVRNEKQIEENIERKISTDRYETTYQSDYNQKKISTDWSPSHQAWASSLRSDTPTRQTTRASSPGSRTFVSSNSSLRSSVSPDKTHRKPSSRGGSPTKTDRSSPIRNTSERYSSTHSMHSVDEVKEFRRSEDKPPHSKSPARSSYSPEKKVPNNYRQKPSVSPEKTSSYSTPRYRDSPDRKPENKVGYADNYPRTTSPSRQTQRNYSPTTPERKPSHHSDDKQRHTSNYPRNISPERSNISGSSPRQSLSPNRKPAYERPHNSPDRKSGFKTHLSDELLKDTISTSTRSSPSPERKPKYHASDLKPNQDKNSPSALNPVQKPNAERNSVSPETKPTYDSITKQNTSKTIRRSPSPGSCYQRPTTPNNTPSNDRRSKSPERKLEHTNSNNDFYPDSEVPSNFPIEKPRDDKSAYPDKISKETHKSIKKAPENDYSTKTQNNNYEKQLHNRDSGSPERNPHVEMNRKSPVKQSPTTYSATKPYTKGTTTVKEDHYKFIDEETKMYTPTDKTDSTNENHPFTNVPVQKSPVSKGVTKEPSPNKSSIKFTDDKLYETKIDHTTTDVLREHNETIYANKREHHTPKRIEISPLPNKNVTSPAKFSTPDKKPHHEEPKSPTKQHQPVLSNKSSPRNSVSPSKTSIQDNKHTLTTDFIDIEKSSEEANKKITDTRQETVKSRSRQLVTPSSSPTRKLKPENEPSTGQSSPTTSVSGFVYFSSPRREILVTDLDDSTINSELTGTITDINAVEVTRPSSPSKIPCRSPSPQKVSSPSKSSLPRKSSLKKTSSEKNQVPSTEQPPSSFRVSPKSDFPESEVTQNHPIKSENTVVKPKPPLERRETYEERCLKILGMMKEDSLKSVEATVHSKKPDSNLTSPSISPCESPEPNHSSFKEPVNNKTTEENKNLTDFLTKESEHIIKTSSLIEIEQTPRHKPAAENDIKLREREKSPTKTKTQHETISFIKEKDRITDDVSGTVKTLVTSKKVTSSHNDGTPLAKIKPDKQISRDTSPTKSHNSDNTQKAPAIDISPGKKFVTNKQPNLSKDSSPLQTLAPEKTPSRDTSPTKLRDIISHSEFNNIKSSTISSNNDVEKETNKKIVSSKYPSSHSVDLKPKNSDEDSKPEYSSSPTSKIPGKKVDVEHHEYDKAKKPSSDSLSKQAYKIFERQDVSEDNELESKQTGLQLPKAHDKTNRYPKEVIPNKYGRPRSPDKKIVQSNNTEEDEKRRIDKLPHSLSTVCKTSEDQSKLVSVVKEQEKQTKLLTQNVDETEDYTTQLILSEREQEVMDRVQKSLRKLSPERKERAPSREKSPMKTSTCLRDIDVKTHYQETREVLEADESTETIQKRVITARDDDTRRKPKSDKSKDIKVSSKPSSRNVSPTKKVTNMYSPRSETPDSAGKPRSTSPKKHLTSMERPKSPQIQKTTSVKPKEHVPSQLTRKPSPIKVDKTTTNEIKKTSVTKQNSFTKTATTKSSATKTNQSIVNKNIDLEARRTTTSKILNKDITSKKDTGVKVTRTSSDITLKSKKPTFPQKVKSKPEIQVNDISTSKINKQINITKTDKTVSKESQSKLPSKPKSATALNTSDDDDDVIIDVQQAKSSRENSPDRICPTPINFSDDVGIPRFPDEVNEPDDDFHKRTHHTIHETESIVDDIVEICEEDELFVKKTEEERVTDAERSILTVDNKVSKFTKKLETINKPKDTTTRFKHTERKVHSDFMDDKLTSDECLLSVSEKVNKFAKGPSNTKESRSPSRNIKDEYDKDTVYQDNYTKLSVNDKAHLFIETAENIKVSKPKIAQKIERPDLNDVDESLKSDDCLLSVSDKVNKFVKTAEQFLSESCEVEEKEKKIKEQHDQIMRKIIENVDYDSDYESKNLKIHEEFIRNKELESSDEIVQLSQDKPKDISSPNKRPTEKTPVKITTLRSSEAVKKAKALFENIASNNQTTKDIKSHTRVTKLTDSKKTPKADSRDSKPYLENDSLKVTKVDSEKEISKITSSEDSIKSPINIPKPTREHDDKPRQSPSRLRSHSPDISRNKSPVWKLANTTTTVNTSEEVSSKYPTSERSESPLHRHEHDIREKSQDKIPGYLRPTKTSQLKDETKVIETTDVSSRRGSGKFGVELRRTSIERSTISSERRRSSVDHNQPSIEDIFNINLLEQMLDKVVGYEQRRRIRAQIRIAKKSQENKDVTNSNAIKETVVTITKAPSTERRQRSHTPEYQTRSTPQKSPERESKSYQKIDSPVRQSSPQRVISSECEIKPHIDKTLSPERKSPDQKTVSPDITKPNDQTTLFNGHTQEPSKILVEKRPQSPSKLPQKSTATSKSPLRPTSPDKKARPASPTKSTRPSTPSKLARPISPPKQARPASPNKQTRPASPTKSARPASPTKSGRLASPTKSATTKSTSHQLSEYASVYMKKIGLKTEGVKTSPSKLKKSPENLVKQEETVTRIEDEAVEIDQTSDSINKNVTERTSSEDVIEIMQTNGKRSPSPQEKRSSKRRSQSPEKSPSPESRRPIQQETKVEKTKETITKTVNDIGKKVPTKQLQEEKPSWVTNRNLKKVASTARTYSSKKIESEKPKYRAPSPSKVISKPIDVITSSYGPGPLDADGRPLFGIKALRNGATNYQVKGTVIRQEYHSKNGGEPVGTVSVTAYSTEPEDLEKLLQDQGERPSKIHGLAAITTTKKFGGDTGTTYSEIHTKEDRAALDQFTHSDRRVSESKIDRSSEIRYVEDTREKKHSVTEKGNTYSVECRHERHDKENDSEYSVKITRQEEESDSTQKYDQQEISETYIMESRREDSRRQKETVDSGYRVEIKRQERIGDDRETRHHEKGVGNVRKDRVERIQTVERVPRSKETGKSERIVETKTSAVRRGSVKSLTEKFIKNASETSKSERSAYPKAGLILRSSGLKDSVSSDSSAHAGLTRTDSEQSLGSGDDNVITTTTTTTTTTRRQDMGDGDTSTTHTRTSNERSFLDSNTKVTGVQDILTRMKNADIVVEESDSCEDAEARALLNKFLGASVLMAGMQGYVTEQPTGKVIVKQETIHSSGGKVTSSTKVEEFDLERCWDERVLRKLLEECSDYEQRRRLRARIRTLMAEQEACTSAVTEALAAAGEDGESRGESLLLPLLHGLLGAARGRERDGEQGKERGGERSGLAGAGAAVLADVRRALARLRAALAPPANHPQAQALLSLADRLEDALDAADRLDGCPRTRRRRRASRHTVAVTHQDLEEARRLISDSPQQPEPSCEEKVTPTHTSVEAPQMSREVRVVRRTPAPRRPDFFRHSVADTLQPDPVPRWPESKSGIAAIANKFNSNVESPPPPVRRAPVSRPPPASQRSMEEPPRAPLYRPPPPTYNFAVPPSADDVSKPLNRFSNSKRARMKRANTIDIGKPLGGYHIDVENEDAHHAPAVPEFRPKTENDRKFLAFMQKNQENERASTAGPANWSSRFGNIKNAFENREREQQSTRSVSASSSSAKRFWQASDEHTPRPRKFLSDITTDINRPPWVSQRREPNRAPAAPPVLPPSHSSPLQAPIQYTAEKPFIAKPIPVNQFSHAPMSPFKPPKKIASPISAPPNVWSPPSSNIIRSPTAENLPECAFMPKSFVPSPPVPRVPWATDNEKPRKSFGQVASKFENEKFTSQTAPPPKLYSYQPSTPPTRTISPQIRGYPIKAIPSQNDLAAPELVKKIHETNPHRSPEPFPEPVDAQKLQIEFYERQIREKSRRGSTTNVDRKPPAAPAPLPTYTVVDYTPPNAAASFVPLQQTPDIEKAKAHKVDYLPDVVMNERGGEGPMTNGDAEDATEHDSVETKVMRGPVRGSATITTGVRTRNGAADSLSSALHRLASPKHDIFPQMDRQAQKAQRAAISPGGSSEGSPNARSPASPASSRKLAVRTKSMHLLAAPKLYEGGIAREQLPEKKRTVEAYFSGRVGAGRPGAGGYALGRSRTVATLSELQLLDESNADDAFEDLVSALA</sequence>
<feature type="compositionally biased region" description="Basic and acidic residues" evidence="1">
    <location>
        <begin position="1988"/>
        <end position="1999"/>
    </location>
</feature>
<feature type="region of interest" description="Disordered" evidence="1">
    <location>
        <begin position="1525"/>
        <end position="1788"/>
    </location>
</feature>
<feature type="compositionally biased region" description="Polar residues" evidence="1">
    <location>
        <begin position="2998"/>
        <end position="3007"/>
    </location>
</feature>
<feature type="compositionally biased region" description="Low complexity" evidence="1">
    <location>
        <begin position="2009"/>
        <end position="2021"/>
    </location>
</feature>
<feature type="compositionally biased region" description="Basic and acidic residues" evidence="1">
    <location>
        <begin position="1107"/>
        <end position="1118"/>
    </location>
</feature>
<feature type="compositionally biased region" description="Basic and acidic residues" evidence="1">
    <location>
        <begin position="723"/>
        <end position="734"/>
    </location>
</feature>
<feature type="compositionally biased region" description="Pro residues" evidence="1">
    <location>
        <begin position="3885"/>
        <end position="3895"/>
    </location>
</feature>
<feature type="compositionally biased region" description="Basic and acidic residues" evidence="1">
    <location>
        <begin position="3309"/>
        <end position="3323"/>
    </location>
</feature>
<feature type="region of interest" description="Disordered" evidence="1">
    <location>
        <begin position="3775"/>
        <end position="3807"/>
    </location>
</feature>
<proteinExistence type="predicted"/>
<feature type="compositionally biased region" description="Basic and acidic residues" evidence="1">
    <location>
        <begin position="805"/>
        <end position="830"/>
    </location>
</feature>